<proteinExistence type="inferred from homology"/>
<evidence type="ECO:0000313" key="6">
    <source>
        <dbReference type="EMBL" id="TVP39113.1"/>
    </source>
</evidence>
<feature type="binding site" evidence="4">
    <location>
        <position position="212"/>
    </location>
    <ligand>
        <name>Mn(2+)</name>
        <dbReference type="ChEBI" id="CHEBI:29035"/>
        <label>1</label>
    </ligand>
</feature>
<comment type="similarity">
    <text evidence="1">Belongs to the arginase family. Agmatinase subfamily.</text>
</comment>
<dbReference type="Pfam" id="PF00491">
    <property type="entry name" value="Arginase"/>
    <property type="match status" value="1"/>
</dbReference>
<dbReference type="PIRSF" id="PIRSF036979">
    <property type="entry name" value="Arginase"/>
    <property type="match status" value="1"/>
</dbReference>
<dbReference type="InterPro" id="IPR006035">
    <property type="entry name" value="Ureohydrolase"/>
</dbReference>
<comment type="caution">
    <text evidence="6">The sequence shown here is derived from an EMBL/GenBank/DDBJ whole genome shotgun (WGS) entry which is preliminary data.</text>
</comment>
<dbReference type="EMBL" id="VOAH01000020">
    <property type="protein sequence ID" value="TVP39113.1"/>
    <property type="molecule type" value="Genomic_DNA"/>
</dbReference>
<evidence type="ECO:0000256" key="4">
    <source>
        <dbReference type="PIRSR" id="PIRSR036979-1"/>
    </source>
</evidence>
<name>A0A557SR96_9ARCH</name>
<feature type="binding site" evidence="4">
    <location>
        <position position="128"/>
    </location>
    <ligand>
        <name>Mn(2+)</name>
        <dbReference type="ChEBI" id="CHEBI:29035"/>
        <label>1</label>
    </ligand>
</feature>
<feature type="binding site" evidence="4">
    <location>
        <position position="214"/>
    </location>
    <ligand>
        <name>Mn(2+)</name>
        <dbReference type="ChEBI" id="CHEBI:29035"/>
        <label>1</label>
    </ligand>
</feature>
<dbReference type="PANTHER" id="PTHR11358:SF26">
    <property type="entry name" value="GUANIDINO ACID HYDROLASE, MITOCHONDRIAL"/>
    <property type="match status" value="1"/>
</dbReference>
<dbReference type="AlphaFoldDB" id="A0A557SR96"/>
<dbReference type="GO" id="GO:0008783">
    <property type="term" value="F:agmatinase activity"/>
    <property type="evidence" value="ECO:0007669"/>
    <property type="project" value="TreeGrafter"/>
</dbReference>
<feature type="binding site" evidence="4">
    <location>
        <position position="132"/>
    </location>
    <ligand>
        <name>Mn(2+)</name>
        <dbReference type="ChEBI" id="CHEBI:29035"/>
        <label>1</label>
    </ligand>
</feature>
<dbReference type="PANTHER" id="PTHR11358">
    <property type="entry name" value="ARGINASE/AGMATINASE"/>
    <property type="match status" value="1"/>
</dbReference>
<dbReference type="GO" id="GO:0033389">
    <property type="term" value="P:putrescine biosynthetic process from arginine, via agmatine"/>
    <property type="evidence" value="ECO:0007669"/>
    <property type="project" value="TreeGrafter"/>
</dbReference>
<dbReference type="Gene3D" id="3.40.800.10">
    <property type="entry name" value="Ureohydrolase domain"/>
    <property type="match status" value="1"/>
</dbReference>
<dbReference type="OrthoDB" id="7186at2157"/>
<reference evidence="6 7" key="1">
    <citation type="journal article" date="2019" name="Front. Microbiol.">
        <title>Ammonia Oxidation by the Arctic Terrestrial Thaumarchaeote Candidatus Nitrosocosmicus arcticus Is Stimulated by Increasing Temperatures.</title>
        <authorList>
            <person name="Alves R.J.E."/>
            <person name="Kerou M."/>
            <person name="Zappe A."/>
            <person name="Bittner R."/>
            <person name="Abby S.S."/>
            <person name="Schmidt H.A."/>
            <person name="Pfeifer K."/>
            <person name="Schleper C."/>
        </authorList>
    </citation>
    <scope>NUCLEOTIDE SEQUENCE [LARGE SCALE GENOMIC DNA]</scope>
    <source>
        <strain evidence="6 7">Kfb</strain>
    </source>
</reference>
<organism evidence="6 7">
    <name type="scientific">Candidatus Nitrosocosmicus arcticus</name>
    <dbReference type="NCBI Taxonomy" id="2035267"/>
    <lineage>
        <taxon>Archaea</taxon>
        <taxon>Nitrososphaerota</taxon>
        <taxon>Nitrososphaeria</taxon>
        <taxon>Nitrososphaerales</taxon>
        <taxon>Nitrososphaeraceae</taxon>
        <taxon>Candidatus Nitrosocosmicus</taxon>
    </lineage>
</organism>
<dbReference type="RefSeq" id="WP_144734466.1">
    <property type="nucleotide sequence ID" value="NZ_ML675593.1"/>
</dbReference>
<feature type="binding site" evidence="4">
    <location>
        <position position="130"/>
    </location>
    <ligand>
        <name>Mn(2+)</name>
        <dbReference type="ChEBI" id="CHEBI:29035"/>
        <label>1</label>
    </ligand>
</feature>
<keyword evidence="3 5" id="KW-0378">Hydrolase</keyword>
<dbReference type="InterPro" id="IPR020855">
    <property type="entry name" value="Ureohydrolase_Mn_BS"/>
</dbReference>
<evidence type="ECO:0000256" key="5">
    <source>
        <dbReference type="RuleBase" id="RU003684"/>
    </source>
</evidence>
<protein>
    <submittedName>
        <fullName evidence="6">Putative agmatinase</fullName>
    </submittedName>
</protein>
<evidence type="ECO:0000313" key="7">
    <source>
        <dbReference type="Proteomes" id="UP000315289"/>
    </source>
</evidence>
<keyword evidence="2 4" id="KW-0479">Metal-binding</keyword>
<comment type="cofactor">
    <cofactor evidence="4">
        <name>Mn(2+)</name>
        <dbReference type="ChEBI" id="CHEBI:29035"/>
    </cofactor>
    <text evidence="4">Binds 2 manganese ions per subunit.</text>
</comment>
<feature type="binding site" evidence="4">
    <location>
        <position position="105"/>
    </location>
    <ligand>
        <name>Mn(2+)</name>
        <dbReference type="ChEBI" id="CHEBI:29035"/>
        <label>1</label>
    </ligand>
</feature>
<dbReference type="PROSITE" id="PS51409">
    <property type="entry name" value="ARGINASE_2"/>
    <property type="match status" value="1"/>
</dbReference>
<dbReference type="SUPFAM" id="SSF52768">
    <property type="entry name" value="Arginase/deacetylase"/>
    <property type="match status" value="1"/>
</dbReference>
<dbReference type="Proteomes" id="UP000315289">
    <property type="component" value="Unassembled WGS sequence"/>
</dbReference>
<dbReference type="PROSITE" id="PS01053">
    <property type="entry name" value="ARGINASE_1"/>
    <property type="match status" value="1"/>
</dbReference>
<dbReference type="GO" id="GO:0046872">
    <property type="term" value="F:metal ion binding"/>
    <property type="evidence" value="ECO:0007669"/>
    <property type="project" value="UniProtKB-KW"/>
</dbReference>
<sequence length="287" mass="31387">MVIFNYSNVNEVSKADIVIIGVPDESKSHSKRKGTIKGPDILRRSSNEYNFFERGGKTIPICPMRGVIDGKCIIDYGNIRREDLYRLIFELVSSKKIPIVIGGDHSITTIILHAIGDHIGKTGLFYFDAHPDFVSTTYDYYGSVLYDASRWIDFNESILIGTRSAEPEELENALKVGLDIVTPLDINEFGITNIMDRVKAKSNKGKKYISIDLDCLDPAFAPGVSVPSAGGLSSIDLITLIKLAVGSGILGLDIVELSPDFDINNATSILASRILLESIASIDLAQC</sequence>
<keyword evidence="4" id="KW-0464">Manganese</keyword>
<accession>A0A557SR96</accession>
<gene>
    <name evidence="6" type="ORF">NARC_200002</name>
</gene>
<keyword evidence="7" id="KW-1185">Reference proteome</keyword>
<evidence type="ECO:0000256" key="2">
    <source>
        <dbReference type="ARBA" id="ARBA00022723"/>
    </source>
</evidence>
<evidence type="ECO:0000256" key="3">
    <source>
        <dbReference type="ARBA" id="ARBA00022801"/>
    </source>
</evidence>
<evidence type="ECO:0000256" key="1">
    <source>
        <dbReference type="ARBA" id="ARBA00009227"/>
    </source>
</evidence>
<dbReference type="InterPro" id="IPR023696">
    <property type="entry name" value="Ureohydrolase_dom_sf"/>
</dbReference>